<dbReference type="EMBL" id="FQYP01000001">
    <property type="protein sequence ID" value="SHI42982.1"/>
    <property type="molecule type" value="Genomic_DNA"/>
</dbReference>
<evidence type="ECO:0000256" key="4">
    <source>
        <dbReference type="PROSITE-ProRule" id="PRU00335"/>
    </source>
</evidence>
<dbReference type="SUPFAM" id="SSF46689">
    <property type="entry name" value="Homeodomain-like"/>
    <property type="match status" value="1"/>
</dbReference>
<dbReference type="PROSITE" id="PS50977">
    <property type="entry name" value="HTH_TETR_2"/>
    <property type="match status" value="1"/>
</dbReference>
<reference evidence="7" key="1">
    <citation type="submission" date="2016-11" db="EMBL/GenBank/DDBJ databases">
        <authorList>
            <person name="Varghese N."/>
            <person name="Submissions S."/>
        </authorList>
    </citation>
    <scope>NUCLEOTIDE SEQUENCE [LARGE SCALE GENOMIC DNA]</scope>
    <source>
        <strain evidence="7">DSM 22623</strain>
    </source>
</reference>
<dbReference type="SUPFAM" id="SSF48498">
    <property type="entry name" value="Tetracyclin repressor-like, C-terminal domain"/>
    <property type="match status" value="1"/>
</dbReference>
<dbReference type="PANTHER" id="PTHR47506:SF6">
    <property type="entry name" value="HTH-TYPE TRANSCRIPTIONAL REPRESSOR NEMR"/>
    <property type="match status" value="1"/>
</dbReference>
<feature type="domain" description="HTH tetR-type" evidence="5">
    <location>
        <begin position="3"/>
        <end position="63"/>
    </location>
</feature>
<dbReference type="Pfam" id="PF16925">
    <property type="entry name" value="TetR_C_13"/>
    <property type="match status" value="1"/>
</dbReference>
<dbReference type="RefSeq" id="WP_073313729.1">
    <property type="nucleotide sequence ID" value="NZ_FQYP01000001.1"/>
</dbReference>
<keyword evidence="3" id="KW-0804">Transcription</keyword>
<dbReference type="Pfam" id="PF00440">
    <property type="entry name" value="TetR_N"/>
    <property type="match status" value="1"/>
</dbReference>
<dbReference type="InterPro" id="IPR001647">
    <property type="entry name" value="HTH_TetR"/>
</dbReference>
<evidence type="ECO:0000313" key="6">
    <source>
        <dbReference type="EMBL" id="SHI42982.1"/>
    </source>
</evidence>
<dbReference type="GO" id="GO:0003677">
    <property type="term" value="F:DNA binding"/>
    <property type="evidence" value="ECO:0007669"/>
    <property type="project" value="UniProtKB-UniRule"/>
</dbReference>
<evidence type="ECO:0000259" key="5">
    <source>
        <dbReference type="PROSITE" id="PS50977"/>
    </source>
</evidence>
<evidence type="ECO:0000313" key="7">
    <source>
        <dbReference type="Proteomes" id="UP000184432"/>
    </source>
</evidence>
<keyword evidence="1" id="KW-0805">Transcription regulation</keyword>
<organism evidence="6 7">
    <name type="scientific">Aquimarina spongiae</name>
    <dbReference type="NCBI Taxonomy" id="570521"/>
    <lineage>
        <taxon>Bacteria</taxon>
        <taxon>Pseudomonadati</taxon>
        <taxon>Bacteroidota</taxon>
        <taxon>Flavobacteriia</taxon>
        <taxon>Flavobacteriales</taxon>
        <taxon>Flavobacteriaceae</taxon>
        <taxon>Aquimarina</taxon>
    </lineage>
</organism>
<gene>
    <name evidence="6" type="ORF">SAMN04488508_101597</name>
</gene>
<dbReference type="AlphaFoldDB" id="A0A1M6B2K7"/>
<keyword evidence="2 4" id="KW-0238">DNA-binding</keyword>
<dbReference type="InterPro" id="IPR036271">
    <property type="entry name" value="Tet_transcr_reg_TetR-rel_C_sf"/>
</dbReference>
<sequence length="199" mass="22848">MAKHDINNILEKGIELFRLNGYHNTGIRDILKACDMPKGSFYHSFESKEDFVVKAILHFEEIIGKDFEKNLSDESLSYYDRIRNHFNIHIDWYTEKDFKVGCLLGNLSTEVAGTIDPVSDTISAVYERWSRGLAGFIAKGQEEGEIIKHIEALDLANYLFDSFNGALGRMKVERSREPLNHFLNINMTLIKNKDKITAN</sequence>
<dbReference type="PANTHER" id="PTHR47506">
    <property type="entry name" value="TRANSCRIPTIONAL REGULATORY PROTEIN"/>
    <property type="match status" value="1"/>
</dbReference>
<dbReference type="STRING" id="570521.SAMN04488508_101597"/>
<dbReference type="Proteomes" id="UP000184432">
    <property type="component" value="Unassembled WGS sequence"/>
</dbReference>
<evidence type="ECO:0000256" key="2">
    <source>
        <dbReference type="ARBA" id="ARBA00023125"/>
    </source>
</evidence>
<evidence type="ECO:0000256" key="1">
    <source>
        <dbReference type="ARBA" id="ARBA00023015"/>
    </source>
</evidence>
<dbReference type="InterPro" id="IPR011075">
    <property type="entry name" value="TetR_C"/>
</dbReference>
<dbReference type="InterPro" id="IPR009057">
    <property type="entry name" value="Homeodomain-like_sf"/>
</dbReference>
<evidence type="ECO:0000256" key="3">
    <source>
        <dbReference type="ARBA" id="ARBA00023163"/>
    </source>
</evidence>
<accession>A0A1M6B2K7</accession>
<dbReference type="Gene3D" id="1.10.357.10">
    <property type="entry name" value="Tetracycline Repressor, domain 2"/>
    <property type="match status" value="1"/>
</dbReference>
<protein>
    <submittedName>
        <fullName evidence="6">Transcriptional regulator, TetR family</fullName>
    </submittedName>
</protein>
<feature type="DNA-binding region" description="H-T-H motif" evidence="4">
    <location>
        <begin position="26"/>
        <end position="45"/>
    </location>
</feature>
<name>A0A1M6B2K7_9FLAO</name>
<keyword evidence="7" id="KW-1185">Reference proteome</keyword>
<dbReference type="OrthoDB" id="9787680at2"/>
<proteinExistence type="predicted"/>